<accession>A0A5C1Q1R7</accession>
<evidence type="ECO:0000259" key="2">
    <source>
        <dbReference type="Pfam" id="PF01757"/>
    </source>
</evidence>
<dbReference type="PANTHER" id="PTHR23028:SF53">
    <property type="entry name" value="ACYL_TRANSF_3 DOMAIN-CONTAINING PROTEIN"/>
    <property type="match status" value="1"/>
</dbReference>
<keyword evidence="1" id="KW-0472">Membrane</keyword>
<gene>
    <name evidence="3" type="ORF">ABIC99_003079</name>
    <name evidence="4" type="ORF">EWH46_12155</name>
</gene>
<feature type="transmembrane region" description="Helical" evidence="1">
    <location>
        <begin position="236"/>
        <end position="252"/>
    </location>
</feature>
<feature type="transmembrane region" description="Helical" evidence="1">
    <location>
        <begin position="259"/>
        <end position="281"/>
    </location>
</feature>
<feature type="transmembrane region" description="Helical" evidence="1">
    <location>
        <begin position="90"/>
        <end position="109"/>
    </location>
</feature>
<name>A0A5C1Q1R7_9BURK</name>
<dbReference type="InterPro" id="IPR050879">
    <property type="entry name" value="Acyltransferase_3"/>
</dbReference>
<evidence type="ECO:0000313" key="3">
    <source>
        <dbReference type="EMBL" id="MET3605252.1"/>
    </source>
</evidence>
<dbReference type="Proteomes" id="UP000323522">
    <property type="component" value="Chromosome"/>
</dbReference>
<dbReference type="GO" id="GO:0016747">
    <property type="term" value="F:acyltransferase activity, transferring groups other than amino-acyl groups"/>
    <property type="evidence" value="ECO:0007669"/>
    <property type="project" value="InterPro"/>
</dbReference>
<protein>
    <submittedName>
        <fullName evidence="4">Acyltransferase</fullName>
    </submittedName>
    <submittedName>
        <fullName evidence="3">Peptidoglycan/LPS O-acetylase OafA/YrhL</fullName>
    </submittedName>
</protein>
<keyword evidence="1" id="KW-0812">Transmembrane</keyword>
<evidence type="ECO:0000313" key="5">
    <source>
        <dbReference type="Proteomes" id="UP000323522"/>
    </source>
</evidence>
<dbReference type="InterPro" id="IPR002656">
    <property type="entry name" value="Acyl_transf_3_dom"/>
</dbReference>
<dbReference type="GO" id="GO:0000271">
    <property type="term" value="P:polysaccharide biosynthetic process"/>
    <property type="evidence" value="ECO:0007669"/>
    <property type="project" value="TreeGrafter"/>
</dbReference>
<feature type="transmembrane region" description="Helical" evidence="1">
    <location>
        <begin position="185"/>
        <end position="202"/>
    </location>
</feature>
<dbReference type="RefSeq" id="WP_149504145.1">
    <property type="nucleotide sequence ID" value="NZ_CP035708.1"/>
</dbReference>
<keyword evidence="1" id="KW-1133">Transmembrane helix</keyword>
<dbReference type="GO" id="GO:0016020">
    <property type="term" value="C:membrane"/>
    <property type="evidence" value="ECO:0007669"/>
    <property type="project" value="TreeGrafter"/>
</dbReference>
<feature type="transmembrane region" description="Helical" evidence="1">
    <location>
        <begin position="48"/>
        <end position="69"/>
    </location>
</feature>
<dbReference type="Proteomes" id="UP001549111">
    <property type="component" value="Unassembled WGS sequence"/>
</dbReference>
<evidence type="ECO:0000313" key="4">
    <source>
        <dbReference type="EMBL" id="QEN01461.1"/>
    </source>
</evidence>
<dbReference type="Pfam" id="PF01757">
    <property type="entry name" value="Acyl_transf_3"/>
    <property type="match status" value="1"/>
</dbReference>
<dbReference type="PANTHER" id="PTHR23028">
    <property type="entry name" value="ACETYLTRANSFERASE"/>
    <property type="match status" value="1"/>
</dbReference>
<proteinExistence type="predicted"/>
<feature type="transmembrane region" description="Helical" evidence="1">
    <location>
        <begin position="21"/>
        <end position="42"/>
    </location>
</feature>
<feature type="domain" description="Acyltransferase 3" evidence="2">
    <location>
        <begin position="14"/>
        <end position="328"/>
    </location>
</feature>
<dbReference type="EMBL" id="CP035708">
    <property type="protein sequence ID" value="QEN01461.1"/>
    <property type="molecule type" value="Genomic_DNA"/>
</dbReference>
<evidence type="ECO:0000256" key="1">
    <source>
        <dbReference type="SAM" id="Phobius"/>
    </source>
</evidence>
<feature type="transmembrane region" description="Helical" evidence="1">
    <location>
        <begin position="317"/>
        <end position="336"/>
    </location>
</feature>
<dbReference type="AlphaFoldDB" id="A0A5C1Q1R7"/>
<keyword evidence="4" id="KW-0808">Transferase</keyword>
<organism evidence="4 5">
    <name type="scientific">Sphaerotilus sulfidivorans</name>
    <dbReference type="NCBI Taxonomy" id="639200"/>
    <lineage>
        <taxon>Bacteria</taxon>
        <taxon>Pseudomonadati</taxon>
        <taxon>Pseudomonadota</taxon>
        <taxon>Betaproteobacteria</taxon>
        <taxon>Burkholderiales</taxon>
        <taxon>Sphaerotilaceae</taxon>
        <taxon>Sphaerotilus</taxon>
    </lineage>
</organism>
<dbReference type="EMBL" id="JBEPLS010000014">
    <property type="protein sequence ID" value="MET3605252.1"/>
    <property type="molecule type" value="Genomic_DNA"/>
</dbReference>
<dbReference type="OrthoDB" id="9767863at2"/>
<reference evidence="3 6" key="2">
    <citation type="submission" date="2024-06" db="EMBL/GenBank/DDBJ databases">
        <title>Genomic Encyclopedia of Type Strains, Phase IV (KMG-IV): sequencing the most valuable type-strain genomes for metagenomic binning, comparative biology and taxonomic classification.</title>
        <authorList>
            <person name="Goeker M."/>
        </authorList>
    </citation>
    <scope>NUCLEOTIDE SEQUENCE [LARGE SCALE GENOMIC DNA]</scope>
    <source>
        <strain evidence="3 6">D-501</strain>
    </source>
</reference>
<evidence type="ECO:0000313" key="6">
    <source>
        <dbReference type="Proteomes" id="UP001549111"/>
    </source>
</evidence>
<keyword evidence="4" id="KW-0012">Acyltransferase</keyword>
<reference evidence="4 5" key="1">
    <citation type="submission" date="2019-02" db="EMBL/GenBank/DDBJ databases">
        <title>Complete Genome Sequence and Methylome Analysis of Sphaerotilus natans subsp. sulfidivorans D-507.</title>
        <authorList>
            <person name="Fomenkov A."/>
            <person name="Gridneva E."/>
            <person name="Smolyakov D."/>
            <person name="Dubinina G."/>
            <person name="Vincze T."/>
            <person name="Grabovich M."/>
            <person name="Roberts R.J."/>
        </authorList>
    </citation>
    <scope>NUCLEOTIDE SEQUENCE [LARGE SCALE GENOMIC DNA]</scope>
    <source>
        <strain evidence="4 5">D-507</strain>
    </source>
</reference>
<keyword evidence="6" id="KW-1185">Reference proteome</keyword>
<dbReference type="KEGG" id="snn:EWH46_12155"/>
<sequence length="363" mass="41183">MKNRLSDLSQGKENNLNLIRMIAASSVLITHSFALVTGTGASEPLRQSLGLTMGTISVHVFFIISGLLVTASLVNKENLIDFFWARSLRIFPALFLMILFVVFFLGPFFTTIDFIDYMKSKETYIYIAKCSTLIFGVRDHLPGVFTDLPFKNSVNGSLWTMPYEVRMYLTLAATWLVLQSFNRKYFHAAIVLFALASGGKIAFDHFSMTRPEKYIELFFMFFMGASFYTLRNHIRVHGAIFLALIALIAVNLKDAHNFYIVYVVSIGYLVLYLSYIPSGFIRKYNRLGDYSYGVYIYAFPIQQSIIAMNPEISIADLIKYSLAMTLALSVISWHVLEKRFLGMKPFLVAKTHGILRRGSATGH</sequence>